<dbReference type="Gene3D" id="2.40.160.20">
    <property type="match status" value="1"/>
</dbReference>
<evidence type="ECO:0008006" key="5">
    <source>
        <dbReference type="Google" id="ProtNLM"/>
    </source>
</evidence>
<feature type="signal peptide" evidence="2">
    <location>
        <begin position="1"/>
        <end position="17"/>
    </location>
</feature>
<proteinExistence type="predicted"/>
<dbReference type="Proteomes" id="UP000324065">
    <property type="component" value="Unassembled WGS sequence"/>
</dbReference>
<evidence type="ECO:0000256" key="2">
    <source>
        <dbReference type="SAM" id="SignalP"/>
    </source>
</evidence>
<comment type="caution">
    <text evidence="3">The sequence shown here is derived from an EMBL/GenBank/DDBJ whole genome shotgun (WGS) entry which is preliminary data.</text>
</comment>
<dbReference type="AlphaFoldDB" id="A0A5M6I8A4"/>
<evidence type="ECO:0000256" key="1">
    <source>
        <dbReference type="SAM" id="MobiDB-lite"/>
    </source>
</evidence>
<evidence type="ECO:0000313" key="3">
    <source>
        <dbReference type="EMBL" id="KAA5604157.1"/>
    </source>
</evidence>
<evidence type="ECO:0000313" key="4">
    <source>
        <dbReference type="Proteomes" id="UP000324065"/>
    </source>
</evidence>
<dbReference type="SUPFAM" id="SSF56925">
    <property type="entry name" value="OMPA-like"/>
    <property type="match status" value="1"/>
</dbReference>
<dbReference type="InterPro" id="IPR011250">
    <property type="entry name" value="OMP/PagP_B-barrel"/>
</dbReference>
<keyword evidence="4" id="KW-1185">Reference proteome</keyword>
<feature type="region of interest" description="Disordered" evidence="1">
    <location>
        <begin position="218"/>
        <end position="245"/>
    </location>
</feature>
<organism evidence="3 4">
    <name type="scientific">Roseospira marina</name>
    <dbReference type="NCBI Taxonomy" id="140057"/>
    <lineage>
        <taxon>Bacteria</taxon>
        <taxon>Pseudomonadati</taxon>
        <taxon>Pseudomonadota</taxon>
        <taxon>Alphaproteobacteria</taxon>
        <taxon>Rhodospirillales</taxon>
        <taxon>Rhodospirillaceae</taxon>
        <taxon>Roseospira</taxon>
    </lineage>
</organism>
<reference evidence="3 4" key="1">
    <citation type="submission" date="2019-09" db="EMBL/GenBank/DDBJ databases">
        <title>Genome sequence of Roseospira marina, one of the more divergent members of the non-sulfur purple photosynthetic bacterial family, the Rhodospirillaceae.</title>
        <authorList>
            <person name="Meyer T."/>
            <person name="Kyndt J."/>
        </authorList>
    </citation>
    <scope>NUCLEOTIDE SEQUENCE [LARGE SCALE GENOMIC DNA]</scope>
    <source>
        <strain evidence="3 4">DSM 15113</strain>
    </source>
</reference>
<gene>
    <name evidence="3" type="ORF">F1188_17395</name>
</gene>
<name>A0A5M6I8A4_9PROT</name>
<sequence length="253" mass="24397">MVGLVMAALAPMPGASAQDAAPEGLSLVSGFNAAPTATGIPAGTNAPCLGLGAGERPLVRCLSRGGGLDQAPGAVTVGVRYGVDGWLSLGAGVGFEPGLRPAGAGFGVSSATAAAPSAASLGTERAVGSLSALVDLTAATGVDLGAMRPFVGANLALGYANTPKGLTRDRTGGSVTVQPMTGAGVTWGATAGSNVALGDGLSLDFAYRYTGQDTDGPMDHGSALGVGTGLGSTSGKAGPEGDHGMSIGLRLRF</sequence>
<accession>A0A5M6I8A4</accession>
<protein>
    <recommendedName>
        <fullName evidence="5">Porin family protein</fullName>
    </recommendedName>
</protein>
<dbReference type="OrthoDB" id="9835704at2"/>
<dbReference type="EMBL" id="VWPJ01000022">
    <property type="protein sequence ID" value="KAA5604157.1"/>
    <property type="molecule type" value="Genomic_DNA"/>
</dbReference>
<dbReference type="RefSeq" id="WP_150063720.1">
    <property type="nucleotide sequence ID" value="NZ_JACIGJ010000020.1"/>
</dbReference>
<keyword evidence="2" id="KW-0732">Signal</keyword>
<feature type="chain" id="PRO_5024347872" description="Porin family protein" evidence="2">
    <location>
        <begin position="18"/>
        <end position="253"/>
    </location>
</feature>